<keyword evidence="2" id="KW-1185">Reference proteome</keyword>
<evidence type="ECO:0000313" key="1">
    <source>
        <dbReference type="EMBL" id="KAH3881689.1"/>
    </source>
</evidence>
<organism evidence="1 2">
    <name type="scientific">Dreissena polymorpha</name>
    <name type="common">Zebra mussel</name>
    <name type="synonym">Mytilus polymorpha</name>
    <dbReference type="NCBI Taxonomy" id="45954"/>
    <lineage>
        <taxon>Eukaryota</taxon>
        <taxon>Metazoa</taxon>
        <taxon>Spiralia</taxon>
        <taxon>Lophotrochozoa</taxon>
        <taxon>Mollusca</taxon>
        <taxon>Bivalvia</taxon>
        <taxon>Autobranchia</taxon>
        <taxon>Heteroconchia</taxon>
        <taxon>Euheterodonta</taxon>
        <taxon>Imparidentia</taxon>
        <taxon>Neoheterodontei</taxon>
        <taxon>Myida</taxon>
        <taxon>Dreissenoidea</taxon>
        <taxon>Dreissenidae</taxon>
        <taxon>Dreissena</taxon>
    </lineage>
</organism>
<dbReference type="EMBL" id="JAIWYP010000001">
    <property type="protein sequence ID" value="KAH3881689.1"/>
    <property type="molecule type" value="Genomic_DNA"/>
</dbReference>
<proteinExistence type="predicted"/>
<reference evidence="1" key="2">
    <citation type="submission" date="2020-11" db="EMBL/GenBank/DDBJ databases">
        <authorList>
            <person name="McCartney M.A."/>
            <person name="Auch B."/>
            <person name="Kono T."/>
            <person name="Mallez S."/>
            <person name="Becker A."/>
            <person name="Gohl D.M."/>
            <person name="Silverstein K.A.T."/>
            <person name="Koren S."/>
            <person name="Bechman K.B."/>
            <person name="Herman A."/>
            <person name="Abrahante J.E."/>
            <person name="Garbe J."/>
        </authorList>
    </citation>
    <scope>NUCLEOTIDE SEQUENCE</scope>
    <source>
        <strain evidence="1">Duluth1</strain>
        <tissue evidence="1">Whole animal</tissue>
    </source>
</reference>
<name>A0A9D4MTM4_DREPO</name>
<protein>
    <submittedName>
        <fullName evidence="1">Uncharacterized protein</fullName>
    </submittedName>
</protein>
<comment type="caution">
    <text evidence="1">The sequence shown here is derived from an EMBL/GenBank/DDBJ whole genome shotgun (WGS) entry which is preliminary data.</text>
</comment>
<reference evidence="1" key="1">
    <citation type="journal article" date="2019" name="bioRxiv">
        <title>The Genome of the Zebra Mussel, Dreissena polymorpha: A Resource for Invasive Species Research.</title>
        <authorList>
            <person name="McCartney M.A."/>
            <person name="Auch B."/>
            <person name="Kono T."/>
            <person name="Mallez S."/>
            <person name="Zhang Y."/>
            <person name="Obille A."/>
            <person name="Becker A."/>
            <person name="Abrahante J.E."/>
            <person name="Garbe J."/>
            <person name="Badalamenti J.P."/>
            <person name="Herman A."/>
            <person name="Mangelson H."/>
            <person name="Liachko I."/>
            <person name="Sullivan S."/>
            <person name="Sone E.D."/>
            <person name="Koren S."/>
            <person name="Silverstein K.A.T."/>
            <person name="Beckman K.B."/>
            <person name="Gohl D.M."/>
        </authorList>
    </citation>
    <scope>NUCLEOTIDE SEQUENCE</scope>
    <source>
        <strain evidence="1">Duluth1</strain>
        <tissue evidence="1">Whole animal</tissue>
    </source>
</reference>
<dbReference type="Proteomes" id="UP000828390">
    <property type="component" value="Unassembled WGS sequence"/>
</dbReference>
<sequence>MLMPFVCTLRPRNVLTVWSLRQVKGRGQHLCFLWIVIRSQILLSRNSRLRLHTGLGECRWNEDLRGWRVRMGNQ</sequence>
<dbReference type="AlphaFoldDB" id="A0A9D4MTM4"/>
<evidence type="ECO:0000313" key="2">
    <source>
        <dbReference type="Proteomes" id="UP000828390"/>
    </source>
</evidence>
<accession>A0A9D4MTM4</accession>
<gene>
    <name evidence="1" type="ORF">DPMN_005616</name>
</gene>